<evidence type="ECO:0000256" key="1">
    <source>
        <dbReference type="SAM" id="SignalP"/>
    </source>
</evidence>
<reference evidence="4" key="1">
    <citation type="submission" date="2025-08" db="UniProtKB">
        <authorList>
            <consortium name="RefSeq"/>
        </authorList>
    </citation>
    <scope>IDENTIFICATION</scope>
    <source>
        <tissue evidence="4">Muscle</tissue>
    </source>
</reference>
<keyword evidence="3" id="KW-1185">Reference proteome</keyword>
<evidence type="ECO:0000313" key="3">
    <source>
        <dbReference type="Proteomes" id="UP000694941"/>
    </source>
</evidence>
<proteinExistence type="predicted"/>
<accession>A0ABM1TQX3</accession>
<feature type="chain" id="PRO_5047355425" evidence="1">
    <location>
        <begin position="25"/>
        <end position="187"/>
    </location>
</feature>
<sequence>MSNQINNLEMKFLALIVFLGITWALPQDDGPIWGNTGGSVNSRAGNDDSGRDYDGCLCVPFYLCKEDNIIIDGSGILDARQKPPPTAEPVLSATLGPEGPNGCGPFHVCCTLPETTPETPFEPHCGFRNINGLNKRILNTEKDGLSQFGEWPWQVRERKLPVSVWSMALAGKRKKTTCFSSEYGLGR</sequence>
<dbReference type="Proteomes" id="UP000694941">
    <property type="component" value="Unplaced"/>
</dbReference>
<dbReference type="RefSeq" id="XP_022258279.1">
    <property type="nucleotide sequence ID" value="XM_022402571.1"/>
</dbReference>
<protein>
    <submittedName>
        <fullName evidence="4">Uncharacterized protein LOC106474222 isoform X1</fullName>
    </submittedName>
</protein>
<keyword evidence="1" id="KW-0732">Signal</keyword>
<dbReference type="GeneID" id="106474222"/>
<organism evidence="3 4">
    <name type="scientific">Limulus polyphemus</name>
    <name type="common">Atlantic horseshoe crab</name>
    <dbReference type="NCBI Taxonomy" id="6850"/>
    <lineage>
        <taxon>Eukaryota</taxon>
        <taxon>Metazoa</taxon>
        <taxon>Ecdysozoa</taxon>
        <taxon>Arthropoda</taxon>
        <taxon>Chelicerata</taxon>
        <taxon>Merostomata</taxon>
        <taxon>Xiphosura</taxon>
        <taxon>Limulidae</taxon>
        <taxon>Limulus</taxon>
    </lineage>
</organism>
<evidence type="ECO:0000259" key="2">
    <source>
        <dbReference type="Pfam" id="PF18322"/>
    </source>
</evidence>
<feature type="signal peptide" evidence="1">
    <location>
        <begin position="1"/>
        <end position="24"/>
    </location>
</feature>
<gene>
    <name evidence="4" type="primary">LOC106474222</name>
</gene>
<feature type="domain" description="PPAF-2-like Clip" evidence="2">
    <location>
        <begin position="52"/>
        <end position="110"/>
    </location>
</feature>
<dbReference type="Pfam" id="PF18322">
    <property type="entry name" value="CLIP_1"/>
    <property type="match status" value="1"/>
</dbReference>
<dbReference type="InterPro" id="IPR041515">
    <property type="entry name" value="PPAF-2-like_Clip"/>
</dbReference>
<evidence type="ECO:0000313" key="4">
    <source>
        <dbReference type="RefSeq" id="XP_022258279.1"/>
    </source>
</evidence>
<name>A0ABM1TQX3_LIMPO</name>